<dbReference type="SUPFAM" id="SSF102114">
    <property type="entry name" value="Radical SAM enzymes"/>
    <property type="match status" value="1"/>
</dbReference>
<dbReference type="Gene3D" id="3.80.30.20">
    <property type="entry name" value="tm_1862 like domain"/>
    <property type="match status" value="1"/>
</dbReference>
<sequence>MISHPKDLSDELIYAMRDCNKVCKHLHLPVQSGSDKTLKNMNRKYTKEKYLRLVEKIKNKILGIALTIDMIVGFSGETEKDFKETLDLVKKVKYDSTYTFLYSMVY</sequence>
<evidence type="ECO:0000313" key="3">
    <source>
        <dbReference type="Proteomes" id="UP001142078"/>
    </source>
</evidence>
<dbReference type="GO" id="GO:0051539">
    <property type="term" value="F:4 iron, 4 sulfur cluster binding"/>
    <property type="evidence" value="ECO:0007669"/>
    <property type="project" value="TreeGrafter"/>
</dbReference>
<dbReference type="GO" id="GO:0005829">
    <property type="term" value="C:cytosol"/>
    <property type="evidence" value="ECO:0007669"/>
    <property type="project" value="TreeGrafter"/>
</dbReference>
<accession>A0A9X2MGT0</accession>
<dbReference type="Proteomes" id="UP001142078">
    <property type="component" value="Unassembled WGS sequence"/>
</dbReference>
<protein>
    <submittedName>
        <fullName evidence="2">Radical SAM protein</fullName>
    </submittedName>
</protein>
<dbReference type="Pfam" id="PF04055">
    <property type="entry name" value="Radical_SAM"/>
    <property type="match status" value="1"/>
</dbReference>
<keyword evidence="3" id="KW-1185">Reference proteome</keyword>
<dbReference type="GO" id="GO:0035597">
    <property type="term" value="F:tRNA-2-methylthio-N(6)-dimethylallyladenosine(37) synthase activity"/>
    <property type="evidence" value="ECO:0007669"/>
    <property type="project" value="TreeGrafter"/>
</dbReference>
<dbReference type="PANTHER" id="PTHR43020">
    <property type="entry name" value="CDK5 REGULATORY SUBUNIT-ASSOCIATED PROTEIN 1"/>
    <property type="match status" value="1"/>
</dbReference>
<evidence type="ECO:0000259" key="1">
    <source>
        <dbReference type="PROSITE" id="PS51918"/>
    </source>
</evidence>
<dbReference type="AlphaFoldDB" id="A0A9X2MGT0"/>
<proteinExistence type="predicted"/>
<feature type="domain" description="Radical SAM core" evidence="1">
    <location>
        <begin position="1"/>
        <end position="106"/>
    </location>
</feature>
<dbReference type="InterPro" id="IPR058240">
    <property type="entry name" value="rSAM_sf"/>
</dbReference>
<reference evidence="2" key="1">
    <citation type="submission" date="2022-07" db="EMBL/GenBank/DDBJ databases">
        <title>Enhanced cultured diversity of the mouse gut microbiota enables custom-made synthetic communities.</title>
        <authorList>
            <person name="Afrizal A."/>
        </authorList>
    </citation>
    <scope>NUCLEOTIDE SEQUENCE</scope>
    <source>
        <strain evidence="2">DSM 29482</strain>
    </source>
</reference>
<organism evidence="2 3">
    <name type="scientific">Anaerosalibacter massiliensis</name>
    <dbReference type="NCBI Taxonomy" id="1347392"/>
    <lineage>
        <taxon>Bacteria</taxon>
        <taxon>Bacillati</taxon>
        <taxon>Bacillota</taxon>
        <taxon>Tissierellia</taxon>
        <taxon>Tissierellales</taxon>
        <taxon>Sporanaerobacteraceae</taxon>
        <taxon>Anaerosalibacter</taxon>
    </lineage>
</organism>
<dbReference type="InterPro" id="IPR007197">
    <property type="entry name" value="rSAM"/>
</dbReference>
<dbReference type="InterPro" id="IPR023404">
    <property type="entry name" value="rSAM_horseshoe"/>
</dbReference>
<evidence type="ECO:0000313" key="2">
    <source>
        <dbReference type="EMBL" id="MCR2042912.1"/>
    </source>
</evidence>
<gene>
    <name evidence="2" type="ORF">NSA23_02150</name>
</gene>
<comment type="caution">
    <text evidence="2">The sequence shown here is derived from an EMBL/GenBank/DDBJ whole genome shotgun (WGS) entry which is preliminary data.</text>
</comment>
<name>A0A9X2MGT0_9FIRM</name>
<dbReference type="EMBL" id="JANJZL010000001">
    <property type="protein sequence ID" value="MCR2042912.1"/>
    <property type="molecule type" value="Genomic_DNA"/>
</dbReference>
<dbReference type="PROSITE" id="PS51918">
    <property type="entry name" value="RADICAL_SAM"/>
    <property type="match status" value="1"/>
</dbReference>
<dbReference type="PANTHER" id="PTHR43020:SF2">
    <property type="entry name" value="MITOCHONDRIAL TRNA METHYLTHIOTRANSFERASE CDK5RAP1"/>
    <property type="match status" value="1"/>
</dbReference>